<keyword evidence="1" id="KW-0812">Transmembrane</keyword>
<keyword evidence="1" id="KW-0472">Membrane</keyword>
<proteinExistence type="predicted"/>
<dbReference type="AlphaFoldDB" id="A0AA96ZWQ1"/>
<name>A0AA96ZWQ1_9EURY</name>
<organism evidence="2 3">
    <name type="scientific">Methanimicrococcus stummii</name>
    <dbReference type="NCBI Taxonomy" id="3028294"/>
    <lineage>
        <taxon>Archaea</taxon>
        <taxon>Methanobacteriati</taxon>
        <taxon>Methanobacteriota</taxon>
        <taxon>Stenosarchaea group</taxon>
        <taxon>Methanomicrobia</taxon>
        <taxon>Methanosarcinales</taxon>
        <taxon>Methanosarcinaceae</taxon>
        <taxon>Methanimicrococcus</taxon>
    </lineage>
</organism>
<evidence type="ECO:0000313" key="3">
    <source>
        <dbReference type="Proteomes" id="UP001302662"/>
    </source>
</evidence>
<dbReference type="EMBL" id="CP131062">
    <property type="protein sequence ID" value="WNY28054.1"/>
    <property type="molecule type" value="Genomic_DNA"/>
</dbReference>
<gene>
    <name evidence="2" type="ORF">MmiEs2_02340</name>
</gene>
<protein>
    <submittedName>
        <fullName evidence="2">Uncharacterized protein</fullName>
    </submittedName>
</protein>
<dbReference type="Proteomes" id="UP001302662">
    <property type="component" value="Chromosome"/>
</dbReference>
<dbReference type="KEGG" id="mees:MmiEs2_02340"/>
<evidence type="ECO:0000256" key="1">
    <source>
        <dbReference type="SAM" id="Phobius"/>
    </source>
</evidence>
<feature type="transmembrane region" description="Helical" evidence="1">
    <location>
        <begin position="6"/>
        <end position="28"/>
    </location>
</feature>
<keyword evidence="3" id="KW-1185">Reference proteome</keyword>
<keyword evidence="1" id="KW-1133">Transmembrane helix</keyword>
<sequence>MLFDIIYTVGILFYVLLYESFYYITLFFDICMDFSKKMYLLVSIYFSCPLKILKCKFLPSVLWVLKIEINL</sequence>
<accession>A0AA96ZWQ1</accession>
<evidence type="ECO:0000313" key="2">
    <source>
        <dbReference type="EMBL" id="WNY28054.1"/>
    </source>
</evidence>
<reference evidence="2 3" key="1">
    <citation type="submission" date="2023-07" db="EMBL/GenBank/DDBJ databases">
        <title>Closed genome sequence of Methanimicrococcus sp. Es2.</title>
        <authorList>
            <person name="Protasov E."/>
            <person name="Platt K."/>
            <person name="Reeh H."/>
            <person name="Poehlein A."/>
            <person name="Daniel R."/>
            <person name="Brune A."/>
        </authorList>
    </citation>
    <scope>NUCLEOTIDE SEQUENCE [LARGE SCALE GENOMIC DNA]</scope>
    <source>
        <strain evidence="2 3">Es2</strain>
    </source>
</reference>